<dbReference type="Proteomes" id="UP000541583">
    <property type="component" value="Unassembled WGS sequence"/>
</dbReference>
<reference evidence="2 3" key="1">
    <citation type="submission" date="2020-08" db="EMBL/GenBank/DDBJ databases">
        <title>Genomic Encyclopedia of Type Strains, Phase IV (KMG-V): Genome sequencing to study the core and pangenomes of soil and plant-associated prokaryotes.</title>
        <authorList>
            <person name="Whitman W."/>
        </authorList>
    </citation>
    <scope>NUCLEOTIDE SEQUENCE [LARGE SCALE GENOMIC DNA]</scope>
    <source>
        <strain evidence="2 3">ANJLi2</strain>
    </source>
</reference>
<comment type="caution">
    <text evidence="2">The sequence shown here is derived from an EMBL/GenBank/DDBJ whole genome shotgun (WGS) entry which is preliminary data.</text>
</comment>
<proteinExistence type="predicted"/>
<evidence type="ECO:0000313" key="3">
    <source>
        <dbReference type="Proteomes" id="UP000541583"/>
    </source>
</evidence>
<name>A0ABR6PPB1_9SPHI</name>
<sequence length="37" mass="4087">MIKTVVYQSSPKINSITIALFLTTLAILSTKQVQTFS</sequence>
<keyword evidence="1" id="KW-1133">Transmembrane helix</keyword>
<dbReference type="EMBL" id="JACHCB010000013">
    <property type="protein sequence ID" value="MBB6111580.1"/>
    <property type="molecule type" value="Genomic_DNA"/>
</dbReference>
<gene>
    <name evidence="2" type="ORF">HDF23_004351</name>
</gene>
<evidence type="ECO:0000256" key="1">
    <source>
        <dbReference type="SAM" id="Phobius"/>
    </source>
</evidence>
<keyword evidence="3" id="KW-1185">Reference proteome</keyword>
<keyword evidence="1" id="KW-0812">Transmembrane</keyword>
<organism evidence="2 3">
    <name type="scientific">Mucilaginibacter lappiensis</name>
    <dbReference type="NCBI Taxonomy" id="354630"/>
    <lineage>
        <taxon>Bacteria</taxon>
        <taxon>Pseudomonadati</taxon>
        <taxon>Bacteroidota</taxon>
        <taxon>Sphingobacteriia</taxon>
        <taxon>Sphingobacteriales</taxon>
        <taxon>Sphingobacteriaceae</taxon>
        <taxon>Mucilaginibacter</taxon>
    </lineage>
</organism>
<keyword evidence="1" id="KW-0472">Membrane</keyword>
<protein>
    <submittedName>
        <fullName evidence="2">Uncharacterized protein</fullName>
    </submittedName>
</protein>
<feature type="transmembrane region" description="Helical" evidence="1">
    <location>
        <begin position="12"/>
        <end position="30"/>
    </location>
</feature>
<accession>A0ABR6PPB1</accession>
<evidence type="ECO:0000313" key="2">
    <source>
        <dbReference type="EMBL" id="MBB6111580.1"/>
    </source>
</evidence>